<keyword evidence="2" id="KW-1185">Reference proteome</keyword>
<gene>
    <name evidence="1" type="ORF">RJ640_005444</name>
</gene>
<reference evidence="1" key="1">
    <citation type="submission" date="2022-12" db="EMBL/GenBank/DDBJ databases">
        <title>Draft genome assemblies for two species of Escallonia (Escalloniales).</title>
        <authorList>
            <person name="Chanderbali A."/>
            <person name="Dervinis C."/>
            <person name="Anghel I."/>
            <person name="Soltis D."/>
            <person name="Soltis P."/>
            <person name="Zapata F."/>
        </authorList>
    </citation>
    <scope>NUCLEOTIDE SEQUENCE</scope>
    <source>
        <strain evidence="1">UCBG92.1500</strain>
        <tissue evidence="1">Leaf</tissue>
    </source>
</reference>
<name>A0AA88RAD7_9ASTE</name>
<comment type="caution">
    <text evidence="1">The sequence shown here is derived from an EMBL/GenBank/DDBJ whole genome shotgun (WGS) entry which is preliminary data.</text>
</comment>
<dbReference type="AlphaFoldDB" id="A0AA88RAD7"/>
<protein>
    <submittedName>
        <fullName evidence="1">Uncharacterized protein</fullName>
    </submittedName>
</protein>
<organism evidence="1 2">
    <name type="scientific">Escallonia rubra</name>
    <dbReference type="NCBI Taxonomy" id="112253"/>
    <lineage>
        <taxon>Eukaryota</taxon>
        <taxon>Viridiplantae</taxon>
        <taxon>Streptophyta</taxon>
        <taxon>Embryophyta</taxon>
        <taxon>Tracheophyta</taxon>
        <taxon>Spermatophyta</taxon>
        <taxon>Magnoliopsida</taxon>
        <taxon>eudicotyledons</taxon>
        <taxon>Gunneridae</taxon>
        <taxon>Pentapetalae</taxon>
        <taxon>asterids</taxon>
        <taxon>campanulids</taxon>
        <taxon>Escalloniales</taxon>
        <taxon>Escalloniaceae</taxon>
        <taxon>Escallonia</taxon>
    </lineage>
</organism>
<sequence length="82" mass="9500">MRNNYKLLSETKSDEGEADGALVVALQDLKQIHSLFFDPKHEDNFEERDMRLHEEHDRCLLYMDNESNGSGKLLDASFNVQT</sequence>
<proteinExistence type="predicted"/>
<evidence type="ECO:0000313" key="2">
    <source>
        <dbReference type="Proteomes" id="UP001187471"/>
    </source>
</evidence>
<dbReference type="Proteomes" id="UP001187471">
    <property type="component" value="Unassembled WGS sequence"/>
</dbReference>
<dbReference type="EMBL" id="JAVXUO010001125">
    <property type="protein sequence ID" value="KAK2985744.1"/>
    <property type="molecule type" value="Genomic_DNA"/>
</dbReference>
<accession>A0AA88RAD7</accession>
<evidence type="ECO:0000313" key="1">
    <source>
        <dbReference type="EMBL" id="KAK2985744.1"/>
    </source>
</evidence>